<proteinExistence type="predicted"/>
<dbReference type="AlphaFoldDB" id="A0A7G2CTN6"/>
<organism evidence="1 2">
    <name type="scientific">Angomonas deanei</name>
    <dbReference type="NCBI Taxonomy" id="59799"/>
    <lineage>
        <taxon>Eukaryota</taxon>
        <taxon>Discoba</taxon>
        <taxon>Euglenozoa</taxon>
        <taxon>Kinetoplastea</taxon>
        <taxon>Metakinetoplastina</taxon>
        <taxon>Trypanosomatida</taxon>
        <taxon>Trypanosomatidae</taxon>
        <taxon>Strigomonadinae</taxon>
        <taxon>Angomonas</taxon>
    </lineage>
</organism>
<dbReference type="Proteomes" id="UP000515908">
    <property type="component" value="Chromosome 27"/>
</dbReference>
<evidence type="ECO:0000313" key="1">
    <source>
        <dbReference type="EMBL" id="CAD2222659.1"/>
    </source>
</evidence>
<sequence length="603" mass="68787">MFRQSVRRQTRMIATSVPPNFTYAIDMAFYFPRFQPRTHIQSMNIPEIKDAQALLQHDLPEEIVEAERFELGEKLRQQRDSPKTINEKYKNKVSPLSFLTEENMFLAGWTSSEATPAQLQQREKGLVNLERGIDILESINAGQYTNTTIMNILRPLYATRFALLQGVEHLPRPSYAKHVHVQKKILEESAKLLYYNDTWDKSDVQLIDTACVILCHFIKSFIALHPVPFNQPPPPPSGIKGKGKSAGKPARTLLPMDWSMKVNPANDPSAVLTTTMVMERIEELLLLAQQVQKTHVEKHPELRWVIPKLLLLKGLWYIPLNGNLTLGLHTLQEAMEAVRQFTAYNNAILEGLQRRPEEIELGLYNLVVTEMQARIFGWDLIEPEHIDERLFVWYKDCADFFSVRFDTAIDADGIMNPKYFPTRTMEILSYNCASVSLANFLLQAPRPAGSSTKDTPVFLPKQTFDLNPLRLVGTPSDMFYNQTEEVESMSVNKMRSVTHHALERALTLNRGLFPEQRQNNGAAHILQSMASLYADTRDYLHATGLYESALKTLVEQYGAHSLEVVHLHRLRYEFLSGVGSEEEAKAASHEIIHLLKAMDALPH</sequence>
<reference evidence="1 2" key="1">
    <citation type="submission" date="2020-08" db="EMBL/GenBank/DDBJ databases">
        <authorList>
            <person name="Newling K."/>
            <person name="Davey J."/>
            <person name="Forrester S."/>
        </authorList>
    </citation>
    <scope>NUCLEOTIDE SEQUENCE [LARGE SCALE GENOMIC DNA]</scope>
    <source>
        <strain evidence="2">Crithidia deanei Carvalho (ATCC PRA-265)</strain>
    </source>
</reference>
<name>A0A7G2CTN6_9TRYP</name>
<dbReference type="EMBL" id="LR877171">
    <property type="protein sequence ID" value="CAD2222659.1"/>
    <property type="molecule type" value="Genomic_DNA"/>
</dbReference>
<protein>
    <recommendedName>
        <fullName evidence="3">Tetratricopeptide repeat</fullName>
    </recommendedName>
</protein>
<evidence type="ECO:0000313" key="2">
    <source>
        <dbReference type="Proteomes" id="UP000515908"/>
    </source>
</evidence>
<accession>A0A7G2CTN6</accession>
<gene>
    <name evidence="1" type="ORF">ADEAN_001020600</name>
</gene>
<dbReference type="VEuPathDB" id="TriTrypDB:ADEAN_001020600"/>
<keyword evidence="2" id="KW-1185">Reference proteome</keyword>
<evidence type="ECO:0008006" key="3">
    <source>
        <dbReference type="Google" id="ProtNLM"/>
    </source>
</evidence>